<dbReference type="Proteomes" id="UP000724874">
    <property type="component" value="Unassembled WGS sequence"/>
</dbReference>
<protein>
    <recommendedName>
        <fullName evidence="4">Isomerase YbhE</fullName>
    </recommendedName>
</protein>
<proteinExistence type="inferred from homology"/>
<dbReference type="InterPro" id="IPR019405">
    <property type="entry name" value="Lactonase_7-beta_prop"/>
</dbReference>
<accession>A0A9P5TGE4</accession>
<sequence length="338" mass="36281">MVNFTILAGGFSTFVATYQTTTGDNPSWIASHPQNISVLYAVNENYPVGSLQSFLMNPDGGLTLADTVTSRGAGPTFTNPLSTGEVTAMNFGSPNCSLVATMPNDPLHFQTDSPVVEFPVNGGPSNPHMSLEHKEEVLVSDFVHGILFVVNELTSTLTAQHIPEAPNGTTLPLIANVSIIPEDFKSKSSFAGAEILISKPTQKFPDSLIYVSNRNTGPNFDPRGDSIAIFEFASSSPILRAHARQWQIREDDTPQPVGPTAQAQVSGDLILQTQVFTGLRQIRSMTLGRVDDGGDEYLIAGANLDGGVAMFRRVDGGHNLTLVARNTEVANRTSFVFV</sequence>
<gene>
    <name evidence="2" type="ORF">CPB84DRAFT_1794546</name>
</gene>
<evidence type="ECO:0008006" key="4">
    <source>
        <dbReference type="Google" id="ProtNLM"/>
    </source>
</evidence>
<evidence type="ECO:0000313" key="3">
    <source>
        <dbReference type="Proteomes" id="UP000724874"/>
    </source>
</evidence>
<evidence type="ECO:0000256" key="1">
    <source>
        <dbReference type="ARBA" id="ARBA00005564"/>
    </source>
</evidence>
<dbReference type="GO" id="GO:0017057">
    <property type="term" value="F:6-phosphogluconolactonase activity"/>
    <property type="evidence" value="ECO:0007669"/>
    <property type="project" value="TreeGrafter"/>
</dbReference>
<evidence type="ECO:0000313" key="2">
    <source>
        <dbReference type="EMBL" id="KAF8877937.1"/>
    </source>
</evidence>
<keyword evidence="3" id="KW-1185">Reference proteome</keyword>
<name>A0A9P5TGE4_GYMJU</name>
<comment type="similarity">
    <text evidence="1">Belongs to the cycloisomerase 2 family.</text>
</comment>
<organism evidence="2 3">
    <name type="scientific">Gymnopilus junonius</name>
    <name type="common">Spectacular rustgill mushroom</name>
    <name type="synonym">Gymnopilus spectabilis subsp. junonius</name>
    <dbReference type="NCBI Taxonomy" id="109634"/>
    <lineage>
        <taxon>Eukaryota</taxon>
        <taxon>Fungi</taxon>
        <taxon>Dikarya</taxon>
        <taxon>Basidiomycota</taxon>
        <taxon>Agaricomycotina</taxon>
        <taxon>Agaricomycetes</taxon>
        <taxon>Agaricomycetidae</taxon>
        <taxon>Agaricales</taxon>
        <taxon>Agaricineae</taxon>
        <taxon>Hymenogastraceae</taxon>
        <taxon>Gymnopilus</taxon>
    </lineage>
</organism>
<comment type="caution">
    <text evidence="2">The sequence shown here is derived from an EMBL/GenBank/DDBJ whole genome shotgun (WGS) entry which is preliminary data.</text>
</comment>
<dbReference type="InterPro" id="IPR015943">
    <property type="entry name" value="WD40/YVTN_repeat-like_dom_sf"/>
</dbReference>
<dbReference type="Pfam" id="PF10282">
    <property type="entry name" value="Lactonase"/>
    <property type="match status" value="2"/>
</dbReference>
<dbReference type="PANTHER" id="PTHR30344:SF1">
    <property type="entry name" value="6-PHOSPHOGLUCONOLACTONASE"/>
    <property type="match status" value="1"/>
</dbReference>
<dbReference type="OrthoDB" id="9972196at2759"/>
<dbReference type="Gene3D" id="2.130.10.10">
    <property type="entry name" value="YVTN repeat-like/Quinoprotein amine dehydrogenase"/>
    <property type="match status" value="2"/>
</dbReference>
<dbReference type="PANTHER" id="PTHR30344">
    <property type="entry name" value="6-PHOSPHOGLUCONOLACTONASE-RELATED"/>
    <property type="match status" value="1"/>
</dbReference>
<dbReference type="AlphaFoldDB" id="A0A9P5TGE4"/>
<reference evidence="2" key="1">
    <citation type="submission" date="2020-11" db="EMBL/GenBank/DDBJ databases">
        <authorList>
            <consortium name="DOE Joint Genome Institute"/>
            <person name="Ahrendt S."/>
            <person name="Riley R."/>
            <person name="Andreopoulos W."/>
            <person name="LaButti K."/>
            <person name="Pangilinan J."/>
            <person name="Ruiz-duenas F.J."/>
            <person name="Barrasa J.M."/>
            <person name="Sanchez-Garcia M."/>
            <person name="Camarero S."/>
            <person name="Miyauchi S."/>
            <person name="Serrano A."/>
            <person name="Linde D."/>
            <person name="Babiker R."/>
            <person name="Drula E."/>
            <person name="Ayuso-Fernandez I."/>
            <person name="Pacheco R."/>
            <person name="Padilla G."/>
            <person name="Ferreira P."/>
            <person name="Barriuso J."/>
            <person name="Kellner H."/>
            <person name="Castanera R."/>
            <person name="Alfaro M."/>
            <person name="Ramirez L."/>
            <person name="Pisabarro A.G."/>
            <person name="Kuo A."/>
            <person name="Tritt A."/>
            <person name="Lipzen A."/>
            <person name="He G."/>
            <person name="Yan M."/>
            <person name="Ng V."/>
            <person name="Cullen D."/>
            <person name="Martin F."/>
            <person name="Rosso M.-N."/>
            <person name="Henrissat B."/>
            <person name="Hibbett D."/>
            <person name="Martinez A.T."/>
            <person name="Grigoriev I.V."/>
        </authorList>
    </citation>
    <scope>NUCLEOTIDE SEQUENCE</scope>
    <source>
        <strain evidence="2">AH 44721</strain>
    </source>
</reference>
<dbReference type="EMBL" id="JADNYJ010000164">
    <property type="protein sequence ID" value="KAF8877937.1"/>
    <property type="molecule type" value="Genomic_DNA"/>
</dbReference>
<dbReference type="InterPro" id="IPR050282">
    <property type="entry name" value="Cycloisomerase_2"/>
</dbReference>